<keyword evidence="2" id="KW-1185">Reference proteome</keyword>
<accession>A0A914DCE3</accession>
<reference evidence="3" key="1">
    <citation type="submission" date="2022-11" db="UniProtKB">
        <authorList>
            <consortium name="WormBaseParasite"/>
        </authorList>
    </citation>
    <scope>IDENTIFICATION</scope>
</reference>
<dbReference type="Proteomes" id="UP000887540">
    <property type="component" value="Unplaced"/>
</dbReference>
<dbReference type="PANTHER" id="PTHR47163:SF2">
    <property type="entry name" value="SI:DKEY-17M8.2"/>
    <property type="match status" value="1"/>
</dbReference>
<feature type="domain" description="ISXO2-like transposase" evidence="1">
    <location>
        <begin position="126"/>
        <end position="240"/>
    </location>
</feature>
<sequence length="285" mass="33419">MAHQLQAWNLIPKEDEYLCPNCGFDLKLNNASDRPDGLRWNCQHKIQKYHHKEESCNTHVEFRYGTWFADAKLDIFQTPGFVNLWVENAPICLISHQLDISLHTCCNWSSFCREVVQYTMPTFNEKLGGENIIVEIDESNYHTFADPHWRCGYTTTNIEEWIHPGSIVMSDFWSAYNTLNRHGYQHLRVKHRLQFKDHETGACTNHIEAHWRASKAIITSGGRRKSQIAGHLAKYLFLYRCEALKLNRTIEFYRLAGQLYDPTKPTQLNLRVGPTEEERNEMMLE</sequence>
<dbReference type="InterPro" id="IPR053164">
    <property type="entry name" value="IS1016-like_transposase"/>
</dbReference>
<dbReference type="WBParaSite" id="ACRNAN_scaffold21761.g18405.t1">
    <property type="protein sequence ID" value="ACRNAN_scaffold21761.g18405.t1"/>
    <property type="gene ID" value="ACRNAN_scaffold21761.g18405"/>
</dbReference>
<evidence type="ECO:0000313" key="2">
    <source>
        <dbReference type="Proteomes" id="UP000887540"/>
    </source>
</evidence>
<organism evidence="2 3">
    <name type="scientific">Acrobeloides nanus</name>
    <dbReference type="NCBI Taxonomy" id="290746"/>
    <lineage>
        <taxon>Eukaryota</taxon>
        <taxon>Metazoa</taxon>
        <taxon>Ecdysozoa</taxon>
        <taxon>Nematoda</taxon>
        <taxon>Chromadorea</taxon>
        <taxon>Rhabditida</taxon>
        <taxon>Tylenchina</taxon>
        <taxon>Cephalobomorpha</taxon>
        <taxon>Cephaloboidea</taxon>
        <taxon>Cephalobidae</taxon>
        <taxon>Acrobeloides</taxon>
    </lineage>
</organism>
<dbReference type="PANTHER" id="PTHR47163">
    <property type="entry name" value="DDE_TNP_IS1595 DOMAIN-CONTAINING PROTEIN"/>
    <property type="match status" value="1"/>
</dbReference>
<evidence type="ECO:0000259" key="1">
    <source>
        <dbReference type="SMART" id="SM01126"/>
    </source>
</evidence>
<dbReference type="AlphaFoldDB" id="A0A914DCE3"/>
<dbReference type="InterPro" id="IPR024445">
    <property type="entry name" value="Tnp_ISXO2-like"/>
</dbReference>
<name>A0A914DCE3_9BILA</name>
<protein>
    <submittedName>
        <fullName evidence="3">ISXO2-like transposase domain-containing protein</fullName>
    </submittedName>
</protein>
<proteinExistence type="predicted"/>
<evidence type="ECO:0000313" key="3">
    <source>
        <dbReference type="WBParaSite" id="ACRNAN_scaffold21761.g18405.t1"/>
    </source>
</evidence>
<dbReference type="Pfam" id="PF12762">
    <property type="entry name" value="DDE_Tnp_IS1595"/>
    <property type="match status" value="1"/>
</dbReference>
<dbReference type="SMART" id="SM01126">
    <property type="entry name" value="DDE_Tnp_IS1595"/>
    <property type="match status" value="1"/>
</dbReference>